<accession>X1SFC4</accession>
<gene>
    <name evidence="1" type="ORF">S12H4_38376</name>
</gene>
<evidence type="ECO:0000313" key="1">
    <source>
        <dbReference type="EMBL" id="GAI91727.1"/>
    </source>
</evidence>
<dbReference type="EMBL" id="BARW01023095">
    <property type="protein sequence ID" value="GAI91727.1"/>
    <property type="molecule type" value="Genomic_DNA"/>
</dbReference>
<protein>
    <submittedName>
        <fullName evidence="1">Uncharacterized protein</fullName>
    </submittedName>
</protein>
<sequence length="92" mass="10996">MKNYLIISFLILSIFFLTCSAPEQNVSNEDFDIDIRVDPTVELFCIIHRLAETPQYTENEFSKYINEIEDHFDSFRDHSTINLAIKLRDEYW</sequence>
<reference evidence="1" key="1">
    <citation type="journal article" date="2014" name="Front. Microbiol.">
        <title>High frequency of phylogenetically diverse reductive dehalogenase-homologous genes in deep subseafloor sedimentary metagenomes.</title>
        <authorList>
            <person name="Kawai M."/>
            <person name="Futagami T."/>
            <person name="Toyoda A."/>
            <person name="Takaki Y."/>
            <person name="Nishi S."/>
            <person name="Hori S."/>
            <person name="Arai W."/>
            <person name="Tsubouchi T."/>
            <person name="Morono Y."/>
            <person name="Uchiyama I."/>
            <person name="Ito T."/>
            <person name="Fujiyama A."/>
            <person name="Inagaki F."/>
            <person name="Takami H."/>
        </authorList>
    </citation>
    <scope>NUCLEOTIDE SEQUENCE</scope>
    <source>
        <strain evidence="1">Expedition CK06-06</strain>
    </source>
</reference>
<organism evidence="1">
    <name type="scientific">marine sediment metagenome</name>
    <dbReference type="NCBI Taxonomy" id="412755"/>
    <lineage>
        <taxon>unclassified sequences</taxon>
        <taxon>metagenomes</taxon>
        <taxon>ecological metagenomes</taxon>
    </lineage>
</organism>
<proteinExistence type="predicted"/>
<comment type="caution">
    <text evidence="1">The sequence shown here is derived from an EMBL/GenBank/DDBJ whole genome shotgun (WGS) entry which is preliminary data.</text>
</comment>
<name>X1SFC4_9ZZZZ</name>
<dbReference type="AlphaFoldDB" id="X1SFC4"/>
<feature type="non-terminal residue" evidence="1">
    <location>
        <position position="92"/>
    </location>
</feature>